<accession>A0AAX4KJQ2</accession>
<dbReference type="EMBL" id="CP144089">
    <property type="protein sequence ID" value="WWD06746.1"/>
    <property type="molecule type" value="Genomic_DNA"/>
</dbReference>
<keyword evidence="2" id="KW-1185">Reference proteome</keyword>
<dbReference type="AlphaFoldDB" id="A0AAX4KJQ2"/>
<reference evidence="1 2" key="1">
    <citation type="submission" date="2024-01" db="EMBL/GenBank/DDBJ databases">
        <title>Comparative genomics of Cryptococcus and Kwoniella reveals pathogenesis evolution and contrasting modes of karyotype evolution via chromosome fusion or intercentromeric recombination.</title>
        <authorList>
            <person name="Coelho M.A."/>
            <person name="David-Palma M."/>
            <person name="Shea T."/>
            <person name="Bowers K."/>
            <person name="McGinley-Smith S."/>
            <person name="Mohammad A.W."/>
            <person name="Gnirke A."/>
            <person name="Yurkov A.M."/>
            <person name="Nowrousian M."/>
            <person name="Sun S."/>
            <person name="Cuomo C.A."/>
            <person name="Heitman J."/>
        </authorList>
    </citation>
    <scope>NUCLEOTIDE SEQUENCE [LARGE SCALE GENOMIC DNA]</scope>
    <source>
        <strain evidence="1 2">PYCC6329</strain>
    </source>
</reference>
<name>A0AAX4KJQ2_9TREE</name>
<proteinExistence type="predicted"/>
<gene>
    <name evidence="1" type="ORF">V865_004841</name>
</gene>
<dbReference type="Proteomes" id="UP001358614">
    <property type="component" value="Chromosome 1"/>
</dbReference>
<evidence type="ECO:0000313" key="2">
    <source>
        <dbReference type="Proteomes" id="UP001358614"/>
    </source>
</evidence>
<protein>
    <submittedName>
        <fullName evidence="1">Uncharacterized protein</fullName>
    </submittedName>
</protein>
<dbReference type="GeneID" id="91103642"/>
<evidence type="ECO:0000313" key="1">
    <source>
        <dbReference type="EMBL" id="WWD06746.1"/>
    </source>
</evidence>
<sequence>MERWNIQNCLVRLIRWCDTEALRNKSLDARLEILASQCKRNRSNIEVGKEAFLSDSIPDEFKVLIRRICDYERFLIHHTVTLLETSNARDRIVITASSSTAVTSPRNDFMRMTMEVFYNFVVDLRERARRASQGSRRPRMNAAEKRFADTLPPTLATDAIYT</sequence>
<organism evidence="1 2">
    <name type="scientific">Kwoniella europaea PYCC6329</name>
    <dbReference type="NCBI Taxonomy" id="1423913"/>
    <lineage>
        <taxon>Eukaryota</taxon>
        <taxon>Fungi</taxon>
        <taxon>Dikarya</taxon>
        <taxon>Basidiomycota</taxon>
        <taxon>Agaricomycotina</taxon>
        <taxon>Tremellomycetes</taxon>
        <taxon>Tremellales</taxon>
        <taxon>Cryptococcaceae</taxon>
        <taxon>Kwoniella</taxon>
    </lineage>
</organism>
<dbReference type="RefSeq" id="XP_066084713.1">
    <property type="nucleotide sequence ID" value="XM_066228616.1"/>
</dbReference>
<dbReference type="KEGG" id="ker:91103642"/>